<gene>
    <name evidence="2" type="ORF">BRAN1462_LOCUS11438</name>
</gene>
<dbReference type="Gene3D" id="3.40.50.1820">
    <property type="entry name" value="alpha/beta hydrolase"/>
    <property type="match status" value="1"/>
</dbReference>
<dbReference type="InterPro" id="IPR013094">
    <property type="entry name" value="AB_hydrolase_3"/>
</dbReference>
<dbReference type="InterPro" id="IPR029058">
    <property type="entry name" value="AB_hydrolase_fold"/>
</dbReference>
<dbReference type="GO" id="GO:0016787">
    <property type="term" value="F:hydrolase activity"/>
    <property type="evidence" value="ECO:0007669"/>
    <property type="project" value="InterPro"/>
</dbReference>
<dbReference type="Pfam" id="PF07859">
    <property type="entry name" value="Abhydrolase_3"/>
    <property type="match status" value="1"/>
</dbReference>
<dbReference type="SUPFAM" id="SSF53474">
    <property type="entry name" value="alpha/beta-Hydrolases"/>
    <property type="match status" value="1"/>
</dbReference>
<feature type="domain" description="Alpha/beta hydrolase fold-3" evidence="1">
    <location>
        <begin position="1"/>
        <end position="103"/>
    </location>
</feature>
<proteinExistence type="predicted"/>
<dbReference type="EMBL" id="HBGW01018199">
    <property type="protein sequence ID" value="CAD9527063.1"/>
    <property type="molecule type" value="Transcribed_RNA"/>
</dbReference>
<accession>A0A7S2IRN4</accession>
<evidence type="ECO:0000313" key="2">
    <source>
        <dbReference type="EMBL" id="CAD9527063.1"/>
    </source>
</evidence>
<evidence type="ECO:0000259" key="1">
    <source>
        <dbReference type="Pfam" id="PF07859"/>
    </source>
</evidence>
<name>A0A7S2IRN4_9DINO</name>
<protein>
    <recommendedName>
        <fullName evidence="1">Alpha/beta hydrolase fold-3 domain-containing protein</fullName>
    </recommendedName>
</protein>
<sequence length="132" mass="14723">MMYPMVDPTCSSASWSAFEDLPSNPGSWLRWSWKALLSGGQDECISEDKLREASLFHIDWSNLKGLKALVLVADFDTLKDEGSDLGKRLDAAGLDTRLAFGQGSHCLAHKFDDAAGEASLDWWREVLCEEQR</sequence>
<reference evidence="2" key="1">
    <citation type="submission" date="2021-01" db="EMBL/GenBank/DDBJ databases">
        <authorList>
            <person name="Corre E."/>
            <person name="Pelletier E."/>
            <person name="Niang G."/>
            <person name="Scheremetjew M."/>
            <person name="Finn R."/>
            <person name="Kale V."/>
            <person name="Holt S."/>
            <person name="Cochrane G."/>
            <person name="Meng A."/>
            <person name="Brown T."/>
            <person name="Cohen L."/>
        </authorList>
    </citation>
    <scope>NUCLEOTIDE SEQUENCE</scope>
    <source>
        <strain evidence="2">RCC3387</strain>
    </source>
</reference>
<dbReference type="AlphaFoldDB" id="A0A7S2IRN4"/>
<organism evidence="2">
    <name type="scientific">Zooxanthella nutricula</name>
    <dbReference type="NCBI Taxonomy" id="1333877"/>
    <lineage>
        <taxon>Eukaryota</taxon>
        <taxon>Sar</taxon>
        <taxon>Alveolata</taxon>
        <taxon>Dinophyceae</taxon>
        <taxon>Peridiniales</taxon>
        <taxon>Peridiniales incertae sedis</taxon>
        <taxon>Zooxanthella</taxon>
    </lineage>
</organism>